<accession>A0ABT9RN52</accession>
<dbReference type="RefSeq" id="WP_306874134.1">
    <property type="nucleotide sequence ID" value="NZ_JAUSRB010000002.1"/>
</dbReference>
<evidence type="ECO:0000313" key="2">
    <source>
        <dbReference type="EMBL" id="MDP9869800.1"/>
    </source>
</evidence>
<feature type="chain" id="PRO_5047218051" description="Carbohydrate-binding protein" evidence="1">
    <location>
        <begin position="31"/>
        <end position="192"/>
    </location>
</feature>
<proteinExistence type="predicted"/>
<evidence type="ECO:0000256" key="1">
    <source>
        <dbReference type="SAM" id="SignalP"/>
    </source>
</evidence>
<dbReference type="Proteomes" id="UP001230426">
    <property type="component" value="Unassembled WGS sequence"/>
</dbReference>
<dbReference type="EMBL" id="JAUSRB010000002">
    <property type="protein sequence ID" value="MDP9869800.1"/>
    <property type="molecule type" value="Genomic_DNA"/>
</dbReference>
<evidence type="ECO:0000313" key="3">
    <source>
        <dbReference type="Proteomes" id="UP001230426"/>
    </source>
</evidence>
<organism evidence="2 3">
    <name type="scientific">Streptosporangium brasiliense</name>
    <dbReference type="NCBI Taxonomy" id="47480"/>
    <lineage>
        <taxon>Bacteria</taxon>
        <taxon>Bacillati</taxon>
        <taxon>Actinomycetota</taxon>
        <taxon>Actinomycetes</taxon>
        <taxon>Streptosporangiales</taxon>
        <taxon>Streptosporangiaceae</taxon>
        <taxon>Streptosporangium</taxon>
    </lineage>
</organism>
<sequence>MNGLIRRSRSFRALASLVAMVVFSVGVVTATATEARAGMVEIIDSLEGSTPWTRWQGGGSGDGIAGYDINGGVAHSGANDGWLHVGNGWAANRIPVNLNAGFYYRSNCVVAVWFNVLYSGAAVGLQVWNPNGWHIVAETYPWVAGGGYRQVYISGLNLQGYSGDIYLQVIYGNDNGVKTWVRFDDMQLRCYY</sequence>
<name>A0ABT9RN52_9ACTN</name>
<keyword evidence="3" id="KW-1185">Reference proteome</keyword>
<comment type="caution">
    <text evidence="2">The sequence shown here is derived from an EMBL/GenBank/DDBJ whole genome shotgun (WGS) entry which is preliminary data.</text>
</comment>
<gene>
    <name evidence="2" type="ORF">J2S55_009066</name>
</gene>
<protein>
    <recommendedName>
        <fullName evidence="4">Carbohydrate-binding protein</fullName>
    </recommendedName>
</protein>
<reference evidence="2 3" key="1">
    <citation type="submission" date="2023-07" db="EMBL/GenBank/DDBJ databases">
        <title>Sequencing the genomes of 1000 actinobacteria strains.</title>
        <authorList>
            <person name="Klenk H.-P."/>
        </authorList>
    </citation>
    <scope>NUCLEOTIDE SEQUENCE [LARGE SCALE GENOMIC DNA]</scope>
    <source>
        <strain evidence="2 3">DSM 44109</strain>
    </source>
</reference>
<feature type="signal peptide" evidence="1">
    <location>
        <begin position="1"/>
        <end position="30"/>
    </location>
</feature>
<evidence type="ECO:0008006" key="4">
    <source>
        <dbReference type="Google" id="ProtNLM"/>
    </source>
</evidence>
<keyword evidence="1" id="KW-0732">Signal</keyword>